<dbReference type="InterPro" id="IPR013504">
    <property type="entry name" value="MADH/AADH_Ltc_C_dom"/>
</dbReference>
<evidence type="ECO:0000256" key="3">
    <source>
        <dbReference type="ARBA" id="ARBA00022448"/>
    </source>
</evidence>
<evidence type="ECO:0000313" key="17">
    <source>
        <dbReference type="EMBL" id="GEN58710.1"/>
    </source>
</evidence>
<dbReference type="GO" id="GO:0052876">
    <property type="term" value="F:methylamine dehydrogenase (amicyanin) activity"/>
    <property type="evidence" value="ECO:0007669"/>
    <property type="project" value="UniProtKB-EC"/>
</dbReference>
<keyword evidence="6 10" id="KW-0574">Periplasm</keyword>
<feature type="domain" description="Methylamine/Aralkylamine dehydrogenase light chain C-terminal" evidence="16">
    <location>
        <begin position="67"/>
        <end position="181"/>
    </location>
</feature>
<dbReference type="UniPathway" id="UPA00895">
    <property type="reaction ID" value="UER00870"/>
</dbReference>
<feature type="modified residue" description="Tryptophylquinone" evidence="15">
    <location>
        <position position="108"/>
    </location>
</feature>
<keyword evidence="7 10" id="KW-0249">Electron transport</keyword>
<keyword evidence="9" id="KW-1015">Disulfide bond</keyword>
<dbReference type="GO" id="GO:0030058">
    <property type="term" value="F:aliphatic amine dehydrogenase activity"/>
    <property type="evidence" value="ECO:0007669"/>
    <property type="project" value="UniProtKB-UniRule"/>
</dbReference>
<comment type="subcellular location">
    <subcellularLocation>
        <location evidence="1 10">Periplasm</location>
    </subcellularLocation>
</comment>
<dbReference type="GO" id="GO:0009308">
    <property type="term" value="P:amine metabolic process"/>
    <property type="evidence" value="ECO:0007669"/>
    <property type="project" value="UniProtKB-UniRule"/>
</dbReference>
<evidence type="ECO:0000256" key="12">
    <source>
        <dbReference type="PIRSR" id="PIRSR000192-2"/>
    </source>
</evidence>
<dbReference type="EMBL" id="BJYF01000003">
    <property type="protein sequence ID" value="GEN58710.1"/>
    <property type="molecule type" value="Genomic_DNA"/>
</dbReference>
<feature type="active site" description="Proton acceptor" evidence="11">
    <location>
        <position position="127"/>
    </location>
</feature>
<evidence type="ECO:0000256" key="9">
    <source>
        <dbReference type="ARBA" id="ARBA00023157"/>
    </source>
</evidence>
<dbReference type="AlphaFoldDB" id="A0A511X6Z3"/>
<dbReference type="Pfam" id="PF02975">
    <property type="entry name" value="Me-amine-dh_L"/>
    <property type="match status" value="1"/>
</dbReference>
<dbReference type="PIRSF" id="PIRSF000192">
    <property type="entry name" value="Amine_dh_beta"/>
    <property type="match status" value="1"/>
</dbReference>
<comment type="similarity">
    <text evidence="2 10">Belongs to the aromatic amine dehydrogenase light chain family.</text>
</comment>
<dbReference type="InterPro" id="IPR016008">
    <property type="entry name" value="Amine_DH_Ltc"/>
</dbReference>
<feature type="disulfide bond" evidence="13">
    <location>
        <begin position="87"/>
        <end position="173"/>
    </location>
</feature>
<protein>
    <recommendedName>
        <fullName evidence="10">Methylamine dehydrogenase (amicyanin)</fullName>
        <ecNumber evidence="10">1.4.9.1</ecNumber>
    </recommendedName>
</protein>
<dbReference type="OrthoDB" id="7628766at2"/>
<accession>A0A511X6Z3</accession>
<gene>
    <name evidence="17" type="ORF">ANI02nite_05940</name>
</gene>
<evidence type="ECO:0000256" key="13">
    <source>
        <dbReference type="PIRSR" id="PIRSR000192-4"/>
    </source>
</evidence>
<feature type="binding site" evidence="12">
    <location>
        <begin position="158"/>
        <end position="160"/>
    </location>
    <ligand>
        <name>substrate</name>
    </ligand>
</feature>
<comment type="function">
    <text evidence="10">Methylamine dehydrogenase carries out the oxidation of methylamine. Electrons are passed from methylamine dehydrogenase to amicyanin.</text>
</comment>
<evidence type="ECO:0000256" key="15">
    <source>
        <dbReference type="PIRSR" id="PIRSR000192-6"/>
    </source>
</evidence>
<evidence type="ECO:0000256" key="4">
    <source>
        <dbReference type="ARBA" id="ARBA00022709"/>
    </source>
</evidence>
<evidence type="ECO:0000256" key="5">
    <source>
        <dbReference type="ARBA" id="ARBA00022729"/>
    </source>
</evidence>
<feature type="disulfide bond" evidence="13">
    <location>
        <begin position="129"/>
        <end position="163"/>
    </location>
</feature>
<comment type="pathway">
    <text evidence="10">One-carbon metabolism; methylamine degradation; formaldehyde from methylamine: step 1/1.</text>
</comment>
<feature type="disulfide bond" evidence="13">
    <location>
        <begin position="74"/>
        <end position="142"/>
    </location>
</feature>
<comment type="catalytic activity">
    <reaction evidence="10">
        <text>2 oxidized [amicyanin] + methylamine + H2O = 2 reduced [amicyanin] + formaldehyde + NH4(+) + 2 H(+)</text>
        <dbReference type="Rhea" id="RHEA:30207"/>
        <dbReference type="Rhea" id="RHEA-COMP:11100"/>
        <dbReference type="Rhea" id="RHEA-COMP:11101"/>
        <dbReference type="ChEBI" id="CHEBI:15377"/>
        <dbReference type="ChEBI" id="CHEBI:15378"/>
        <dbReference type="ChEBI" id="CHEBI:16842"/>
        <dbReference type="ChEBI" id="CHEBI:28938"/>
        <dbReference type="ChEBI" id="CHEBI:29036"/>
        <dbReference type="ChEBI" id="CHEBI:49552"/>
        <dbReference type="ChEBI" id="CHEBI:59338"/>
        <dbReference type="EC" id="1.4.9.1"/>
    </reaction>
</comment>
<name>A0A511X6Z3_9PROT</name>
<evidence type="ECO:0000256" key="1">
    <source>
        <dbReference type="ARBA" id="ARBA00004418"/>
    </source>
</evidence>
<dbReference type="STRING" id="1120919.GCA_000429165_00613"/>
<feature type="cross-link" description="Tryptophan tryptophylquinone (Trp-Trp)" evidence="14">
    <location>
        <begin position="108"/>
        <end position="162"/>
    </location>
</feature>
<evidence type="ECO:0000259" key="16">
    <source>
        <dbReference type="Pfam" id="PF02975"/>
    </source>
</evidence>
<dbReference type="RefSeq" id="WP_026396805.1">
    <property type="nucleotide sequence ID" value="NZ_AUBI01000002.1"/>
</dbReference>
<keyword evidence="3 10" id="KW-0813">Transport</keyword>
<proteinExistence type="inferred from homology"/>
<keyword evidence="4" id="KW-0824">TTQ</keyword>
<evidence type="ECO:0000313" key="18">
    <source>
        <dbReference type="Proteomes" id="UP000321635"/>
    </source>
</evidence>
<dbReference type="InterPro" id="IPR036560">
    <property type="entry name" value="MADH/AADH_L_sf"/>
</dbReference>
<evidence type="ECO:0000256" key="6">
    <source>
        <dbReference type="ARBA" id="ARBA00022764"/>
    </source>
</evidence>
<evidence type="ECO:0000256" key="8">
    <source>
        <dbReference type="ARBA" id="ARBA00023002"/>
    </source>
</evidence>
<dbReference type="GO" id="GO:0042597">
    <property type="term" value="C:periplasmic space"/>
    <property type="evidence" value="ECO:0007669"/>
    <property type="project" value="UniProtKB-SubCell"/>
</dbReference>
<feature type="disulfide bond" evidence="13">
    <location>
        <begin position="90"/>
        <end position="134"/>
    </location>
</feature>
<comment type="caution">
    <text evidence="17">The sequence shown here is derived from an EMBL/GenBank/DDBJ whole genome shotgun (WGS) entry which is preliminary data.</text>
</comment>
<reference evidence="17 18" key="1">
    <citation type="submission" date="2019-07" db="EMBL/GenBank/DDBJ databases">
        <title>Whole genome shotgun sequence of Acetobacter nitrogenifigens NBRC 105050.</title>
        <authorList>
            <person name="Hosoyama A."/>
            <person name="Uohara A."/>
            <person name="Ohji S."/>
            <person name="Ichikawa N."/>
        </authorList>
    </citation>
    <scope>NUCLEOTIDE SEQUENCE [LARGE SCALE GENOMIC DNA]</scope>
    <source>
        <strain evidence="17 18">NBRC 105050</strain>
    </source>
</reference>
<dbReference type="Gene3D" id="2.60.30.10">
    <property type="entry name" value="Methylamine/Aralkylamine dehydrogenase light chain"/>
    <property type="match status" value="1"/>
</dbReference>
<feature type="disulfide bond" evidence="13">
    <location>
        <begin position="97"/>
        <end position="128"/>
    </location>
</feature>
<evidence type="ECO:0000256" key="7">
    <source>
        <dbReference type="ARBA" id="ARBA00022982"/>
    </source>
</evidence>
<dbReference type="Proteomes" id="UP000321635">
    <property type="component" value="Unassembled WGS sequence"/>
</dbReference>
<feature type="active site" description="Tryptophylquinone 6'-substrate hemiaminal intermediate" evidence="11">
    <location>
        <position position="108"/>
    </location>
</feature>
<evidence type="ECO:0000256" key="10">
    <source>
        <dbReference type="PIRNR" id="PIRNR000192"/>
    </source>
</evidence>
<keyword evidence="18" id="KW-1185">Reference proteome</keyword>
<feature type="disulfide bond" evidence="13">
    <location>
        <begin position="80"/>
        <end position="112"/>
    </location>
</feature>
<keyword evidence="5" id="KW-0732">Signal</keyword>
<feature type="disulfide bond" evidence="13">
    <location>
        <begin position="89"/>
        <end position="140"/>
    </location>
</feature>
<keyword evidence="8 10" id="KW-0560">Oxidoreductase</keyword>
<evidence type="ECO:0000256" key="14">
    <source>
        <dbReference type="PIRSR" id="PIRSR000192-5"/>
    </source>
</evidence>
<comment type="subunit">
    <text evidence="10">Heterotetramer of two light and two heavy chains.</text>
</comment>
<evidence type="ECO:0000256" key="2">
    <source>
        <dbReference type="ARBA" id="ARBA00010711"/>
    </source>
</evidence>
<dbReference type="EC" id="1.4.9.1" evidence="10"/>
<sequence length="183" mass="19896">MSVSLFDTLSEKFARYLAVNSSRRSVLGKVSTAMAVAPAFPLLPVTRAEAAAPNPPPTLTDFERNAQSKDPDRCDYWRHCAIDGVLCGCCGGGVHTCPPGTEPSPVSWIGTCRNPEDGRSYVIAYRDCCGRNMCNVPKECDCNTSDREMPIYRPQTSNDIIWCFGTKSTTYHCSTAAIIGQAS</sequence>
<feature type="binding site" evidence="12">
    <location>
        <position position="83"/>
    </location>
    <ligand>
        <name>substrate</name>
    </ligand>
</feature>
<evidence type="ECO:0000256" key="11">
    <source>
        <dbReference type="PIRSR" id="PIRSR000192-1"/>
    </source>
</evidence>
<dbReference type="SUPFAM" id="SSF57561">
    <property type="entry name" value="Methylamine dehydrogenase, L chain"/>
    <property type="match status" value="1"/>
</dbReference>
<organism evidence="17 18">
    <name type="scientific">Acetobacter nitrogenifigens DSM 23921 = NBRC 105050</name>
    <dbReference type="NCBI Taxonomy" id="1120919"/>
    <lineage>
        <taxon>Bacteria</taxon>
        <taxon>Pseudomonadati</taxon>
        <taxon>Pseudomonadota</taxon>
        <taxon>Alphaproteobacteria</taxon>
        <taxon>Acetobacterales</taxon>
        <taxon>Acetobacteraceae</taxon>
        <taxon>Acetobacter</taxon>
    </lineage>
</organism>